<reference evidence="1" key="1">
    <citation type="submission" date="2016-07" db="EMBL/GenBank/DDBJ databases">
        <authorList>
            <person name="Bretaudeau A."/>
        </authorList>
    </citation>
    <scope>NUCLEOTIDE SEQUENCE</scope>
    <source>
        <strain evidence="1">Rice</strain>
        <tissue evidence="1">Whole body</tissue>
    </source>
</reference>
<dbReference type="EMBL" id="ODYU01008609">
    <property type="protein sequence ID" value="SOQ52339.1"/>
    <property type="molecule type" value="Genomic_DNA"/>
</dbReference>
<proteinExistence type="predicted"/>
<organism evidence="1">
    <name type="scientific">Spodoptera frugiperda</name>
    <name type="common">Fall armyworm</name>
    <dbReference type="NCBI Taxonomy" id="7108"/>
    <lineage>
        <taxon>Eukaryota</taxon>
        <taxon>Metazoa</taxon>
        <taxon>Ecdysozoa</taxon>
        <taxon>Arthropoda</taxon>
        <taxon>Hexapoda</taxon>
        <taxon>Insecta</taxon>
        <taxon>Pterygota</taxon>
        <taxon>Neoptera</taxon>
        <taxon>Endopterygota</taxon>
        <taxon>Lepidoptera</taxon>
        <taxon>Glossata</taxon>
        <taxon>Ditrysia</taxon>
        <taxon>Noctuoidea</taxon>
        <taxon>Noctuidae</taxon>
        <taxon>Amphipyrinae</taxon>
        <taxon>Spodoptera</taxon>
    </lineage>
</organism>
<evidence type="ECO:0000313" key="1">
    <source>
        <dbReference type="EMBL" id="SOQ52339.1"/>
    </source>
</evidence>
<dbReference type="AlphaFoldDB" id="A0A2H1WGZ8"/>
<accession>A0A2H1WGZ8</accession>
<sequence>MERFSFKTLPHIRIFSCVVGAFTNIQVHMHMTPRPETTICGSHKCIGECLMMNINSHQSMRVYCWLDHQH</sequence>
<protein>
    <submittedName>
        <fullName evidence="1">SFRICE_030251</fullName>
    </submittedName>
</protein>
<gene>
    <name evidence="1" type="ORF">SFRICE_030251</name>
</gene>
<name>A0A2H1WGZ8_SPOFR</name>